<sequence length="102" mass="11833">MYATPYIDYEWALLKTSAFHPLYHSCRNTHVLSLKSNLDRNTLALNWCLRSIHAKNFVPSFVQAFQIHFLGKMTPLDEVVLYIATREKALEGQLFHMMLSSS</sequence>
<dbReference type="EMBL" id="CP136890">
    <property type="protein sequence ID" value="WOK94111.1"/>
    <property type="molecule type" value="Genomic_DNA"/>
</dbReference>
<organism evidence="1 2">
    <name type="scientific">Canna indica</name>
    <name type="common">Indian-shot</name>
    <dbReference type="NCBI Taxonomy" id="4628"/>
    <lineage>
        <taxon>Eukaryota</taxon>
        <taxon>Viridiplantae</taxon>
        <taxon>Streptophyta</taxon>
        <taxon>Embryophyta</taxon>
        <taxon>Tracheophyta</taxon>
        <taxon>Spermatophyta</taxon>
        <taxon>Magnoliopsida</taxon>
        <taxon>Liliopsida</taxon>
        <taxon>Zingiberales</taxon>
        <taxon>Cannaceae</taxon>
        <taxon>Canna</taxon>
    </lineage>
</organism>
<keyword evidence="2" id="KW-1185">Reference proteome</keyword>
<name>A0AAQ3JQS0_9LILI</name>
<protein>
    <submittedName>
        <fullName evidence="1">Uncharacterized protein</fullName>
    </submittedName>
</protein>
<dbReference type="Proteomes" id="UP001327560">
    <property type="component" value="Chromosome 1"/>
</dbReference>
<gene>
    <name evidence="1" type="ORF">Cni_G02813</name>
</gene>
<evidence type="ECO:0000313" key="2">
    <source>
        <dbReference type="Proteomes" id="UP001327560"/>
    </source>
</evidence>
<reference evidence="1 2" key="1">
    <citation type="submission" date="2023-10" db="EMBL/GenBank/DDBJ databases">
        <title>Chromosome-scale genome assembly provides insights into flower coloration mechanisms of Canna indica.</title>
        <authorList>
            <person name="Li C."/>
        </authorList>
    </citation>
    <scope>NUCLEOTIDE SEQUENCE [LARGE SCALE GENOMIC DNA]</scope>
    <source>
        <tissue evidence="1">Flower</tissue>
    </source>
</reference>
<dbReference type="AlphaFoldDB" id="A0AAQ3JQS0"/>
<proteinExistence type="predicted"/>
<evidence type="ECO:0000313" key="1">
    <source>
        <dbReference type="EMBL" id="WOK94111.1"/>
    </source>
</evidence>
<accession>A0AAQ3JQS0</accession>